<comment type="similarity">
    <text evidence="3">Belongs to the glycosyltransferase 2 family.</text>
</comment>
<dbReference type="PANTHER" id="PTHR10859">
    <property type="entry name" value="GLYCOSYL TRANSFERASE"/>
    <property type="match status" value="1"/>
</dbReference>
<evidence type="ECO:0000256" key="11">
    <source>
        <dbReference type="ARBA" id="ARBA00023136"/>
    </source>
</evidence>
<dbReference type="EMBL" id="ML977356">
    <property type="protein sequence ID" value="KAF2107225.1"/>
    <property type="molecule type" value="Genomic_DNA"/>
</dbReference>
<dbReference type="PANTHER" id="PTHR10859:SF91">
    <property type="entry name" value="DOLICHYL-PHOSPHATE BETA-GLUCOSYLTRANSFERASE"/>
    <property type="match status" value="1"/>
</dbReference>
<evidence type="ECO:0000313" key="16">
    <source>
        <dbReference type="Proteomes" id="UP000799770"/>
    </source>
</evidence>
<evidence type="ECO:0000256" key="13">
    <source>
        <dbReference type="SAM" id="Phobius"/>
    </source>
</evidence>
<evidence type="ECO:0000313" key="15">
    <source>
        <dbReference type="EMBL" id="KAF2107225.1"/>
    </source>
</evidence>
<keyword evidence="8" id="KW-0256">Endoplasmic reticulum</keyword>
<comment type="catalytic activity">
    <reaction evidence="12">
        <text>a di-trans,poly-cis-dolichyl phosphate + UDP-alpha-D-glucose = a di-trans,poly-cis-dolichyl beta-D-glucosyl phosphate + UDP</text>
        <dbReference type="Rhea" id="RHEA:15401"/>
        <dbReference type="Rhea" id="RHEA-COMP:19498"/>
        <dbReference type="Rhea" id="RHEA-COMP:19502"/>
        <dbReference type="ChEBI" id="CHEBI:57525"/>
        <dbReference type="ChEBI" id="CHEBI:57683"/>
        <dbReference type="ChEBI" id="CHEBI:58223"/>
        <dbReference type="ChEBI" id="CHEBI:58885"/>
        <dbReference type="EC" id="2.4.1.117"/>
    </reaction>
    <physiologicalReaction direction="left-to-right" evidence="12">
        <dbReference type="Rhea" id="RHEA:15402"/>
    </physiologicalReaction>
</comment>
<keyword evidence="6 15" id="KW-0808">Transferase</keyword>
<dbReference type="InterPro" id="IPR001173">
    <property type="entry name" value="Glyco_trans_2-like"/>
</dbReference>
<dbReference type="Gene3D" id="3.90.550.10">
    <property type="entry name" value="Spore Coat Polysaccharide Biosynthesis Protein SpsA, Chain A"/>
    <property type="match status" value="1"/>
</dbReference>
<comment type="subcellular location">
    <subcellularLocation>
        <location evidence="1">Endoplasmic reticulum membrane</location>
        <topology evidence="1">Single-pass membrane protein</topology>
    </subcellularLocation>
</comment>
<protein>
    <recommendedName>
        <fullName evidence="4">dolichyl-phosphate beta-glucosyltransferase</fullName>
        <ecNumber evidence="4">2.4.1.117</ecNumber>
    </recommendedName>
</protein>
<dbReference type="CDD" id="cd04188">
    <property type="entry name" value="DPG_synthase"/>
    <property type="match status" value="1"/>
</dbReference>
<evidence type="ECO:0000256" key="2">
    <source>
        <dbReference type="ARBA" id="ARBA00004922"/>
    </source>
</evidence>
<evidence type="ECO:0000256" key="8">
    <source>
        <dbReference type="ARBA" id="ARBA00022824"/>
    </source>
</evidence>
<proteinExistence type="inferred from homology"/>
<dbReference type="GO" id="GO:0004581">
    <property type="term" value="F:dolichyl-phosphate beta-glucosyltransferase activity"/>
    <property type="evidence" value="ECO:0007669"/>
    <property type="project" value="UniProtKB-EC"/>
</dbReference>
<evidence type="ECO:0000256" key="1">
    <source>
        <dbReference type="ARBA" id="ARBA00004389"/>
    </source>
</evidence>
<sequence>MLAVAQRSIALLRQAPPQLLLLALVTFAISGCAFVYLFLLIVAPIPRAPRRSEKTYVTILPDGSRSSPKELSCWIDKFAAQKELARRNGKAKAPEIEAAELFMSVVVPAYNEEERLGGMLEEAVAYLQEEYGSNGRDGGKLVWEILIVSDGSTDGTIDKALDFARSHQLSLHPIPEKGPWKQQKEGRHIPHGSIRVIVLEENRGKGGAVTHGMRHARGQYVVFADADGASLFSDLGKLVEGCKAVEDAEGRGVAIGSRAHLVGSEAVVKRSKLRNFLMHSFHLLLRLMTPPATARIGDTQCGFKLFSRPALPYIIPYMHSEGWIFDVEMLMLAESAEIPMVEVAIGWKEVLGSKLNVVWDSLGMAWGLGVLRGAWGVGVYRRT</sequence>
<keyword evidence="10 13" id="KW-1133">Transmembrane helix</keyword>
<keyword evidence="11 13" id="KW-0472">Membrane</keyword>
<feature type="transmembrane region" description="Helical" evidence="13">
    <location>
        <begin position="20"/>
        <end position="45"/>
    </location>
</feature>
<name>A0A6A5YJI9_9PLEO</name>
<dbReference type="SUPFAM" id="SSF53448">
    <property type="entry name" value="Nucleotide-diphospho-sugar transferases"/>
    <property type="match status" value="1"/>
</dbReference>
<evidence type="ECO:0000256" key="5">
    <source>
        <dbReference type="ARBA" id="ARBA00022676"/>
    </source>
</evidence>
<keyword evidence="7 13" id="KW-0812">Transmembrane</keyword>
<reference evidence="15" key="1">
    <citation type="journal article" date="2020" name="Stud. Mycol.">
        <title>101 Dothideomycetes genomes: a test case for predicting lifestyles and emergence of pathogens.</title>
        <authorList>
            <person name="Haridas S."/>
            <person name="Albert R."/>
            <person name="Binder M."/>
            <person name="Bloem J."/>
            <person name="Labutti K."/>
            <person name="Salamov A."/>
            <person name="Andreopoulos B."/>
            <person name="Baker S."/>
            <person name="Barry K."/>
            <person name="Bills G."/>
            <person name="Bluhm B."/>
            <person name="Cannon C."/>
            <person name="Castanera R."/>
            <person name="Culley D."/>
            <person name="Daum C."/>
            <person name="Ezra D."/>
            <person name="Gonzalez J."/>
            <person name="Henrissat B."/>
            <person name="Kuo A."/>
            <person name="Liang C."/>
            <person name="Lipzen A."/>
            <person name="Lutzoni F."/>
            <person name="Magnuson J."/>
            <person name="Mondo S."/>
            <person name="Nolan M."/>
            <person name="Ohm R."/>
            <person name="Pangilinan J."/>
            <person name="Park H.-J."/>
            <person name="Ramirez L."/>
            <person name="Alfaro M."/>
            <person name="Sun H."/>
            <person name="Tritt A."/>
            <person name="Yoshinaga Y."/>
            <person name="Zwiers L.-H."/>
            <person name="Turgeon B."/>
            <person name="Goodwin S."/>
            <person name="Spatafora J."/>
            <person name="Crous P."/>
            <person name="Grigoriev I."/>
        </authorList>
    </citation>
    <scope>NUCLEOTIDE SEQUENCE</scope>
    <source>
        <strain evidence="15">CBS 627.86</strain>
    </source>
</reference>
<gene>
    <name evidence="15" type="ORF">BDV96DRAFT_617043</name>
</gene>
<dbReference type="PROSITE" id="PS51257">
    <property type="entry name" value="PROKAR_LIPOPROTEIN"/>
    <property type="match status" value="1"/>
</dbReference>
<feature type="domain" description="Glycosyltransferase 2-like" evidence="14">
    <location>
        <begin position="104"/>
        <end position="271"/>
    </location>
</feature>
<evidence type="ECO:0000259" key="14">
    <source>
        <dbReference type="Pfam" id="PF00535"/>
    </source>
</evidence>
<evidence type="ECO:0000256" key="7">
    <source>
        <dbReference type="ARBA" id="ARBA00022692"/>
    </source>
</evidence>
<keyword evidence="9" id="KW-0735">Signal-anchor</keyword>
<dbReference type="Pfam" id="PF00535">
    <property type="entry name" value="Glycos_transf_2"/>
    <property type="match status" value="1"/>
</dbReference>
<keyword evidence="5" id="KW-0328">Glycosyltransferase</keyword>
<accession>A0A6A5YJI9</accession>
<dbReference type="Proteomes" id="UP000799770">
    <property type="component" value="Unassembled WGS sequence"/>
</dbReference>
<dbReference type="InterPro" id="IPR035518">
    <property type="entry name" value="DPG_synthase"/>
</dbReference>
<dbReference type="FunFam" id="3.90.550.10:FF:000143">
    <property type="entry name" value="Dolichyl-phosphate beta-glucosyltransferase, putative"/>
    <property type="match status" value="1"/>
</dbReference>
<evidence type="ECO:0000256" key="3">
    <source>
        <dbReference type="ARBA" id="ARBA00006739"/>
    </source>
</evidence>
<dbReference type="OrthoDB" id="3784at2759"/>
<comment type="pathway">
    <text evidence="2">Protein modification; protein glycosylation.</text>
</comment>
<evidence type="ECO:0000256" key="6">
    <source>
        <dbReference type="ARBA" id="ARBA00022679"/>
    </source>
</evidence>
<dbReference type="GO" id="GO:0006487">
    <property type="term" value="P:protein N-linked glycosylation"/>
    <property type="evidence" value="ECO:0007669"/>
    <property type="project" value="TreeGrafter"/>
</dbReference>
<dbReference type="AlphaFoldDB" id="A0A6A5YJI9"/>
<dbReference type="GO" id="GO:0005789">
    <property type="term" value="C:endoplasmic reticulum membrane"/>
    <property type="evidence" value="ECO:0007669"/>
    <property type="project" value="UniProtKB-SubCell"/>
</dbReference>
<evidence type="ECO:0000256" key="4">
    <source>
        <dbReference type="ARBA" id="ARBA00012583"/>
    </source>
</evidence>
<dbReference type="EC" id="2.4.1.117" evidence="4"/>
<evidence type="ECO:0000256" key="9">
    <source>
        <dbReference type="ARBA" id="ARBA00022968"/>
    </source>
</evidence>
<evidence type="ECO:0000256" key="12">
    <source>
        <dbReference type="ARBA" id="ARBA00045097"/>
    </source>
</evidence>
<dbReference type="InterPro" id="IPR029044">
    <property type="entry name" value="Nucleotide-diphossugar_trans"/>
</dbReference>
<evidence type="ECO:0000256" key="10">
    <source>
        <dbReference type="ARBA" id="ARBA00022989"/>
    </source>
</evidence>
<organism evidence="15 16">
    <name type="scientific">Lophiotrema nucula</name>
    <dbReference type="NCBI Taxonomy" id="690887"/>
    <lineage>
        <taxon>Eukaryota</taxon>
        <taxon>Fungi</taxon>
        <taxon>Dikarya</taxon>
        <taxon>Ascomycota</taxon>
        <taxon>Pezizomycotina</taxon>
        <taxon>Dothideomycetes</taxon>
        <taxon>Pleosporomycetidae</taxon>
        <taxon>Pleosporales</taxon>
        <taxon>Lophiotremataceae</taxon>
        <taxon>Lophiotrema</taxon>
    </lineage>
</organism>
<keyword evidence="16" id="KW-1185">Reference proteome</keyword>